<evidence type="ECO:0000313" key="2">
    <source>
        <dbReference type="EnsemblPlants" id="Kaladp0058s0112.1.v1.1"/>
    </source>
</evidence>
<keyword evidence="3" id="KW-1185">Reference proteome</keyword>
<reference evidence="2" key="1">
    <citation type="submission" date="2021-01" db="UniProtKB">
        <authorList>
            <consortium name="EnsemblPlants"/>
        </authorList>
    </citation>
    <scope>IDENTIFICATION</scope>
</reference>
<dbReference type="SUPFAM" id="SSF53474">
    <property type="entry name" value="alpha/beta-Hydrolases"/>
    <property type="match status" value="1"/>
</dbReference>
<proteinExistence type="predicted"/>
<dbReference type="InterPro" id="IPR029058">
    <property type="entry name" value="AB_hydrolase_fold"/>
</dbReference>
<dbReference type="OMA" id="LYASMNH"/>
<dbReference type="InterPro" id="IPR022742">
    <property type="entry name" value="Hydrolase_4"/>
</dbReference>
<dbReference type="Proteomes" id="UP000594263">
    <property type="component" value="Unplaced"/>
</dbReference>
<protein>
    <recommendedName>
        <fullName evidence="1">Serine aminopeptidase S33 domain-containing protein</fullName>
    </recommendedName>
</protein>
<dbReference type="Gene3D" id="3.40.50.1820">
    <property type="entry name" value="alpha/beta hydrolase"/>
    <property type="match status" value="1"/>
</dbReference>
<accession>A0A7N0U8Q0</accession>
<evidence type="ECO:0000259" key="1">
    <source>
        <dbReference type="Pfam" id="PF12146"/>
    </source>
</evidence>
<dbReference type="AlphaFoldDB" id="A0A7N0U8Q0"/>
<evidence type="ECO:0000313" key="3">
    <source>
        <dbReference type="Proteomes" id="UP000594263"/>
    </source>
</evidence>
<name>A0A7N0U8Q0_KALFE</name>
<organism evidence="2 3">
    <name type="scientific">Kalanchoe fedtschenkoi</name>
    <name type="common">Lavender scallops</name>
    <name type="synonym">South American air plant</name>
    <dbReference type="NCBI Taxonomy" id="63787"/>
    <lineage>
        <taxon>Eukaryota</taxon>
        <taxon>Viridiplantae</taxon>
        <taxon>Streptophyta</taxon>
        <taxon>Embryophyta</taxon>
        <taxon>Tracheophyta</taxon>
        <taxon>Spermatophyta</taxon>
        <taxon>Magnoliopsida</taxon>
        <taxon>eudicotyledons</taxon>
        <taxon>Gunneridae</taxon>
        <taxon>Pentapetalae</taxon>
        <taxon>Saxifragales</taxon>
        <taxon>Crassulaceae</taxon>
        <taxon>Kalanchoe</taxon>
    </lineage>
</organism>
<dbReference type="Pfam" id="PF12146">
    <property type="entry name" value="Hydrolase_4"/>
    <property type="match status" value="1"/>
</dbReference>
<dbReference type="EnsemblPlants" id="Kaladp0058s0112.1.v1.1">
    <property type="protein sequence ID" value="Kaladp0058s0112.1.v1.1"/>
    <property type="gene ID" value="Kaladp0058s0112.v1.1"/>
</dbReference>
<dbReference type="PANTHER" id="PTHR42886:SF38">
    <property type="entry name" value="ALPHA_BETA-HYDROLASES SUPERFAMILY PROTEIN"/>
    <property type="match status" value="1"/>
</dbReference>
<dbReference type="PANTHER" id="PTHR42886">
    <property type="entry name" value="RE40534P-RELATED"/>
    <property type="match status" value="1"/>
</dbReference>
<sequence>MAYLADTLEKEGISAFHFDFAGNGESEGSFQFGNYRREAGDLHDVIQHFMRNQRIVAAVVGHSKGGNVVLLYASIYNDVRTVINISGRFNLENGIEARLGKGFQQRIRQNGYIDINNKRGKFIYRVTEESLMDRLTTDTLTSASSIPKDCWVLTIHGSRDEVVSPADALEFSKFIHNHQLHIIEGADHEYTSHQLELACVVLNFIRAGLMRESAIQEHSLGVSRL</sequence>
<dbReference type="Gramene" id="Kaladp0058s0112.1.v1.1">
    <property type="protein sequence ID" value="Kaladp0058s0112.1.v1.1"/>
    <property type="gene ID" value="Kaladp0058s0112.v1.1"/>
</dbReference>
<feature type="domain" description="Serine aminopeptidase S33" evidence="1">
    <location>
        <begin position="2"/>
        <end position="139"/>
    </location>
</feature>